<name>A0AC61TNJ1_9CAUD</name>
<accession>A0AC61TNJ1</accession>
<organism evidence="1 2">
    <name type="scientific">Ralstonia phage RpY2</name>
    <dbReference type="NCBI Taxonomy" id="2880950"/>
    <lineage>
        <taxon>Viruses</taxon>
        <taxon>Duplodnaviria</taxon>
        <taxon>Heunggongvirae</taxon>
        <taxon>Uroviricota</taxon>
        <taxon>Caudoviricetes</taxon>
        <taxon>Autographivirales</taxon>
        <taxon>Autotranscriptaviridae</taxon>
        <taxon>Serkorvirus</taxon>
        <taxon>Serkorvirus RpY2</taxon>
    </lineage>
</organism>
<dbReference type="EMBL" id="OK318991">
    <property type="protein sequence ID" value="UCR90911.1"/>
    <property type="molecule type" value="Genomic_DNA"/>
</dbReference>
<proteinExistence type="predicted"/>
<dbReference type="Proteomes" id="UP000827525">
    <property type="component" value="Segment"/>
</dbReference>
<evidence type="ECO:0000313" key="2">
    <source>
        <dbReference type="Proteomes" id="UP000827525"/>
    </source>
</evidence>
<evidence type="ECO:0000313" key="1">
    <source>
        <dbReference type="EMBL" id="UCR90911.1"/>
    </source>
</evidence>
<reference evidence="1 2" key="1">
    <citation type="journal article" date="2021" name="Curr. Microbiol.">
        <title>Complete Genome Sequence of a Novel Bacteriophage RpY1 Infecting Ralstonia solanacearum Strains.</title>
        <authorList>
            <person name="Lee S.Y."/>
            <person name="Thapa Magar R."/>
            <person name="Kim H.J."/>
            <person name="Choi K."/>
            <person name="Lee S.W."/>
        </authorList>
    </citation>
    <scope>NUCLEOTIDE SEQUENCE [LARGE SCALE GENOMIC DNA]</scope>
</reference>
<sequence length="88" mass="9572">MLRSFNAFIARRWNNFTTAVAFVINLPIIFHILVVLVALLIGIGAVVWSVVESGWLVIKALATLLWAPFKAIFVVGAVVADGWTSAGF</sequence>
<keyword evidence="2" id="KW-1185">Reference proteome</keyword>
<protein>
    <submittedName>
        <fullName evidence="1">Uncharacterized protein</fullName>
    </submittedName>
</protein>